<gene>
    <name evidence="1" type="ORF">TMSB3V08_LOCUS10989</name>
</gene>
<proteinExistence type="predicted"/>
<evidence type="ECO:0000313" key="1">
    <source>
        <dbReference type="EMBL" id="CAD7434336.1"/>
    </source>
</evidence>
<dbReference type="InterPro" id="IPR016039">
    <property type="entry name" value="Thiolase-like"/>
</dbReference>
<dbReference type="SUPFAM" id="SSF53901">
    <property type="entry name" value="Thiolase-like"/>
    <property type="match status" value="1"/>
</dbReference>
<reference evidence="1" key="1">
    <citation type="submission" date="2020-11" db="EMBL/GenBank/DDBJ databases">
        <authorList>
            <person name="Tran Van P."/>
        </authorList>
    </citation>
    <scope>NUCLEOTIDE SEQUENCE</scope>
</reference>
<organism evidence="1">
    <name type="scientific">Timema monikensis</name>
    <dbReference type="NCBI Taxonomy" id="170555"/>
    <lineage>
        <taxon>Eukaryota</taxon>
        <taxon>Metazoa</taxon>
        <taxon>Ecdysozoa</taxon>
        <taxon>Arthropoda</taxon>
        <taxon>Hexapoda</taxon>
        <taxon>Insecta</taxon>
        <taxon>Pterygota</taxon>
        <taxon>Neoptera</taxon>
        <taxon>Polyneoptera</taxon>
        <taxon>Phasmatodea</taxon>
        <taxon>Timematodea</taxon>
        <taxon>Timematoidea</taxon>
        <taxon>Timematidae</taxon>
        <taxon>Timema</taxon>
    </lineage>
</organism>
<dbReference type="EMBL" id="OB797451">
    <property type="protein sequence ID" value="CAD7434336.1"/>
    <property type="molecule type" value="Genomic_DNA"/>
</dbReference>
<protein>
    <submittedName>
        <fullName evidence="1">Uncharacterized protein</fullName>
    </submittedName>
</protein>
<dbReference type="AlphaFoldDB" id="A0A7R9EHX5"/>
<name>A0A7R9EHX5_9NEOP</name>
<accession>A0A7R9EHX5</accession>
<dbReference type="GO" id="GO:0016746">
    <property type="term" value="F:acyltransferase activity"/>
    <property type="evidence" value="ECO:0007669"/>
    <property type="project" value="InterPro"/>
</dbReference>
<sequence length="184" mass="20899">MPTQLREGPWPFGNIIEGDIFTAHVKSTQDVRCTHVTFYPASVLFSRYREGASDGFVSFFHAAPVSKQTDTASYYPFGLYAPQTPSRWEPDYVSYCVLFTSFEKPGRRPDFDYPQMAKEAVLKALDDAKLHHTDVQQACVGYVYVTCEDTTLRELGEILPLTTVLHFSLIQAWLWDVGDTLQGR</sequence>
<dbReference type="Gene3D" id="3.40.47.10">
    <property type="match status" value="1"/>
</dbReference>